<accession>A0A318MVI7</accession>
<evidence type="ECO:0000313" key="2">
    <source>
        <dbReference type="Proteomes" id="UP000247565"/>
    </source>
</evidence>
<reference evidence="1 2" key="1">
    <citation type="submission" date="2018-05" db="EMBL/GenBank/DDBJ databases">
        <title>Reference genomes for bee gut microbiota database.</title>
        <authorList>
            <person name="Ellegaard K.M."/>
        </authorList>
    </citation>
    <scope>NUCLEOTIDE SEQUENCE [LARGE SCALE GENOMIC DNA]</scope>
    <source>
        <strain evidence="1 2">ESL0284</strain>
    </source>
</reference>
<comment type="caution">
    <text evidence="1">The sequence shown here is derived from an EMBL/GenBank/DDBJ whole genome shotgun (WGS) entry which is preliminary data.</text>
</comment>
<dbReference type="EMBL" id="QGLT01000004">
    <property type="protein sequence ID" value="PXY99870.1"/>
    <property type="molecule type" value="Genomic_DNA"/>
</dbReference>
<protein>
    <submittedName>
        <fullName evidence="1">Uncharacterized protein</fullName>
    </submittedName>
</protein>
<sequence length="116" mass="13063">MELLLTEDWDLLVDRNGNIATVNDGFAIAQQVANEIKLEEGEGWYDVNQGTPYFAKILGVNPNWGLIKNILLDRAENVDGVIRADMDLYVDKQRALHGNIYLIIDTKSGEQLNVVF</sequence>
<name>A0A318MVI7_9PROT</name>
<organism evidence="1 2">
    <name type="scientific">Commensalibacter melissae</name>
    <dbReference type="NCBI Taxonomy" id="2070537"/>
    <lineage>
        <taxon>Bacteria</taxon>
        <taxon>Pseudomonadati</taxon>
        <taxon>Pseudomonadota</taxon>
        <taxon>Alphaproteobacteria</taxon>
        <taxon>Acetobacterales</taxon>
        <taxon>Acetobacteraceae</taxon>
    </lineage>
</organism>
<gene>
    <name evidence="1" type="ORF">DK869_08025</name>
</gene>
<dbReference type="RefSeq" id="WP_110439490.1">
    <property type="nucleotide sequence ID" value="NZ_CP033087.1"/>
</dbReference>
<evidence type="ECO:0000313" key="1">
    <source>
        <dbReference type="EMBL" id="PXY99870.1"/>
    </source>
</evidence>
<dbReference type="GeneID" id="83702436"/>
<proteinExistence type="predicted"/>
<dbReference type="AlphaFoldDB" id="A0A318MVI7"/>
<dbReference type="Proteomes" id="UP000247565">
    <property type="component" value="Unassembled WGS sequence"/>
</dbReference>
<dbReference type="OrthoDB" id="7026141at2"/>
<keyword evidence="2" id="KW-1185">Reference proteome</keyword>